<dbReference type="PANTHER" id="PTHR47186">
    <property type="entry name" value="LEUCINE-RICH REPEAT-CONTAINING PROTEIN 57"/>
    <property type="match status" value="1"/>
</dbReference>
<evidence type="ECO:0000256" key="1">
    <source>
        <dbReference type="ARBA" id="ARBA00022614"/>
    </source>
</evidence>
<dbReference type="HOGENOM" id="CLU_014610_0_0_1"/>
<feature type="domain" description="Disease resistance protein At4g27190-like leucine-rich repeats" evidence="3">
    <location>
        <begin position="804"/>
        <end position="910"/>
    </location>
</feature>
<accession>A0A0D9XS22</accession>
<sequence length="970" mass="112085">MEKNPRAGLSDYRRTYEYIELEEKLHRGRLVHWNVVVGRTASFTRAISEIFVEKSSRGRWTPFDHVINVRLIKPVEKDLRRRTLDVVDQLVTVVAEELGLLADDQEYSKLKQAHDEALYFSWGSMNQYVAEFSKYLEKMVPRINRALSGTMYLLAVDNLFEPVAPGDFMYRVGLPPASGWTGSKWVISTKSQKVCDRSKSERDDVYGPFTNDDIMVLVLVTLQLASKHIAEIASGQEEYWHRVILQCFNYAVLLLPQHCGDNGNNSLAITSYELIRQWAALGVLTSKKPQKVQENIQNKGIKYHDIYQIGKFILQAFQDYSLLKLPFSPATRADEATETAASFLAYHHLIAEHHTQDEVFKEEWLQDKRLIKMVCKQGIEDQEWHIGTKWLSCEEPGGPTTLILRGCLNKSAINSFHSAFFQSMPCLQELVLVKCYNLVELPHSFIALYSLTKLEVTGTQIKFFPENMFEEMQNLQSLKLVDNKTLMSLPGSIYRAHGLIELHIEGWESTMQNEIMLASHPTLKSFLLINAPHIRCLYLQGCKNLESLELRDLGSLEDLDLSSTSIKELPPDIPNLPKLRRLLLIDVPSLSRFPWHKLKRFPEVFCLDHCAWRNGNDYDDHIAQLKRKTVSVCTKDSKLFYSFSNFTRMLTRHRVLQSFYVQVSPCPANIRKLQEEQDMLANKLQELALKKSPYGELYYYYTAKEFSVMSMAAPSIRHVQLSATDQYPHGLDNLLKVATSISLIDDAYVSCLTDLSNLDELEDCKLYLCHKMKLAFEYAFYVGNSLQNAWISQLKGLIHFYKPEFSTYNFSSLKHLHLEYCPRLESIMPRESALPSLMTLNILSCYNLHTIFHQDHRHEKAMTYQLPSLKKMRLQELPLLKRLCDGDDIVISAPTWKELHVRGCWSLRHLPHLHQEHPSVVVEVSGERAWWRKLLWDNESPHTHCCCYEPKLPPAFASFNERALVTSYLR</sequence>
<proteinExistence type="predicted"/>
<dbReference type="eggNOG" id="ENOG502RAVK">
    <property type="taxonomic scope" value="Eukaryota"/>
</dbReference>
<reference evidence="4 5" key="1">
    <citation type="submission" date="2012-08" db="EMBL/GenBank/DDBJ databases">
        <title>Oryza genome evolution.</title>
        <authorList>
            <person name="Wing R.A."/>
        </authorList>
    </citation>
    <scope>NUCLEOTIDE SEQUENCE</scope>
</reference>
<dbReference type="PANTHER" id="PTHR47186:SF3">
    <property type="entry name" value="OS09G0267800 PROTEIN"/>
    <property type="match status" value="1"/>
</dbReference>
<dbReference type="AlphaFoldDB" id="A0A0D9XS22"/>
<evidence type="ECO:0000256" key="2">
    <source>
        <dbReference type="ARBA" id="ARBA00022737"/>
    </source>
</evidence>
<reference evidence="5" key="2">
    <citation type="submission" date="2013-12" db="EMBL/GenBank/DDBJ databases">
        <authorList>
            <person name="Yu Y."/>
            <person name="Lee S."/>
            <person name="de Baynast K."/>
            <person name="Wissotski M."/>
            <person name="Liu L."/>
            <person name="Talag J."/>
            <person name="Goicoechea J."/>
            <person name="Angelova A."/>
            <person name="Jetty R."/>
            <person name="Kudrna D."/>
            <person name="Golser W."/>
            <person name="Rivera L."/>
            <person name="Zhang J."/>
            <person name="Wing R."/>
        </authorList>
    </citation>
    <scope>NUCLEOTIDE SEQUENCE</scope>
</reference>
<dbReference type="Gene3D" id="3.80.10.10">
    <property type="entry name" value="Ribonuclease Inhibitor"/>
    <property type="match status" value="2"/>
</dbReference>
<dbReference type="Pfam" id="PF23247">
    <property type="entry name" value="LRR_RPS2"/>
    <property type="match status" value="1"/>
</dbReference>
<dbReference type="SUPFAM" id="SSF52047">
    <property type="entry name" value="RNI-like"/>
    <property type="match status" value="1"/>
</dbReference>
<keyword evidence="1" id="KW-0433">Leucine-rich repeat</keyword>
<protein>
    <recommendedName>
        <fullName evidence="3">Disease resistance protein At4g27190-like leucine-rich repeats domain-containing protein</fullName>
    </recommendedName>
</protein>
<dbReference type="Gramene" id="LPERR11G10720.1">
    <property type="protein sequence ID" value="LPERR11G10720.1"/>
    <property type="gene ID" value="LPERR11G10720"/>
</dbReference>
<evidence type="ECO:0000259" key="3">
    <source>
        <dbReference type="Pfam" id="PF23247"/>
    </source>
</evidence>
<dbReference type="SMART" id="SM00369">
    <property type="entry name" value="LRR_TYP"/>
    <property type="match status" value="3"/>
</dbReference>
<evidence type="ECO:0000313" key="4">
    <source>
        <dbReference type="EnsemblPlants" id="LPERR11G10720.1"/>
    </source>
</evidence>
<organism evidence="4 5">
    <name type="scientific">Leersia perrieri</name>
    <dbReference type="NCBI Taxonomy" id="77586"/>
    <lineage>
        <taxon>Eukaryota</taxon>
        <taxon>Viridiplantae</taxon>
        <taxon>Streptophyta</taxon>
        <taxon>Embryophyta</taxon>
        <taxon>Tracheophyta</taxon>
        <taxon>Spermatophyta</taxon>
        <taxon>Magnoliopsida</taxon>
        <taxon>Liliopsida</taxon>
        <taxon>Poales</taxon>
        <taxon>Poaceae</taxon>
        <taxon>BOP clade</taxon>
        <taxon>Oryzoideae</taxon>
        <taxon>Oryzeae</taxon>
        <taxon>Oryzinae</taxon>
        <taxon>Leersia</taxon>
    </lineage>
</organism>
<name>A0A0D9XS22_9ORYZ</name>
<dbReference type="InterPro" id="IPR057135">
    <property type="entry name" value="At4g27190-like_LRR"/>
</dbReference>
<dbReference type="STRING" id="77586.A0A0D9XS22"/>
<dbReference type="Proteomes" id="UP000032180">
    <property type="component" value="Chromosome 11"/>
</dbReference>
<dbReference type="EnsemblPlants" id="LPERR11G10720.1">
    <property type="protein sequence ID" value="LPERR11G10720.1"/>
    <property type="gene ID" value="LPERR11G10720"/>
</dbReference>
<keyword evidence="2" id="KW-0677">Repeat</keyword>
<dbReference type="InterPro" id="IPR003591">
    <property type="entry name" value="Leu-rich_rpt_typical-subtyp"/>
</dbReference>
<keyword evidence="5" id="KW-1185">Reference proteome</keyword>
<evidence type="ECO:0000313" key="5">
    <source>
        <dbReference type="Proteomes" id="UP000032180"/>
    </source>
</evidence>
<dbReference type="SUPFAM" id="SSF52058">
    <property type="entry name" value="L domain-like"/>
    <property type="match status" value="1"/>
</dbReference>
<reference evidence="4" key="3">
    <citation type="submission" date="2015-04" db="UniProtKB">
        <authorList>
            <consortium name="EnsemblPlants"/>
        </authorList>
    </citation>
    <scope>IDENTIFICATION</scope>
</reference>
<dbReference type="InterPro" id="IPR032675">
    <property type="entry name" value="LRR_dom_sf"/>
</dbReference>